<accession>A0ABQ9G4H3</accession>
<feature type="compositionally biased region" description="Low complexity" evidence="1">
    <location>
        <begin position="220"/>
        <end position="234"/>
    </location>
</feature>
<feature type="region of interest" description="Disordered" evidence="1">
    <location>
        <begin position="370"/>
        <end position="433"/>
    </location>
</feature>
<comment type="caution">
    <text evidence="2">The sequence shown here is derived from an EMBL/GenBank/DDBJ whole genome shotgun (WGS) entry which is preliminary data.</text>
</comment>
<gene>
    <name evidence="2" type="ORF">PR048_031166</name>
</gene>
<dbReference type="EMBL" id="JARBHB010000015">
    <property type="protein sequence ID" value="KAJ8867365.1"/>
    <property type="molecule type" value="Genomic_DNA"/>
</dbReference>
<feature type="compositionally biased region" description="Polar residues" evidence="1">
    <location>
        <begin position="194"/>
        <end position="205"/>
    </location>
</feature>
<feature type="region of interest" description="Disordered" evidence="1">
    <location>
        <begin position="194"/>
        <end position="239"/>
    </location>
</feature>
<name>A0ABQ9G4H3_9NEOP</name>
<proteinExistence type="predicted"/>
<feature type="region of interest" description="Disordered" evidence="1">
    <location>
        <begin position="532"/>
        <end position="553"/>
    </location>
</feature>
<feature type="compositionally biased region" description="Low complexity" evidence="1">
    <location>
        <begin position="333"/>
        <end position="344"/>
    </location>
</feature>
<protein>
    <submittedName>
        <fullName evidence="2">Uncharacterized protein</fullName>
    </submittedName>
</protein>
<feature type="compositionally biased region" description="Basic and acidic residues" evidence="1">
    <location>
        <begin position="318"/>
        <end position="331"/>
    </location>
</feature>
<feature type="compositionally biased region" description="Basic and acidic residues" evidence="1">
    <location>
        <begin position="532"/>
        <end position="550"/>
    </location>
</feature>
<organism evidence="2 3">
    <name type="scientific">Dryococelus australis</name>
    <dbReference type="NCBI Taxonomy" id="614101"/>
    <lineage>
        <taxon>Eukaryota</taxon>
        <taxon>Metazoa</taxon>
        <taxon>Ecdysozoa</taxon>
        <taxon>Arthropoda</taxon>
        <taxon>Hexapoda</taxon>
        <taxon>Insecta</taxon>
        <taxon>Pterygota</taxon>
        <taxon>Neoptera</taxon>
        <taxon>Polyneoptera</taxon>
        <taxon>Phasmatodea</taxon>
        <taxon>Verophasmatodea</taxon>
        <taxon>Anareolatae</taxon>
        <taxon>Phasmatidae</taxon>
        <taxon>Eurycanthinae</taxon>
        <taxon>Dryococelus</taxon>
    </lineage>
</organism>
<evidence type="ECO:0000313" key="3">
    <source>
        <dbReference type="Proteomes" id="UP001159363"/>
    </source>
</evidence>
<feature type="region of interest" description="Disordered" evidence="1">
    <location>
        <begin position="313"/>
        <end position="352"/>
    </location>
</feature>
<dbReference type="Proteomes" id="UP001159363">
    <property type="component" value="Chromosome 14"/>
</dbReference>
<sequence>MGRCSISLGKNRTLFRFNVTQLREHEEFEHVAVDIPSFASSCKSCNSLASKRSLLSTTLCTVDFGIPNCKLRRANDAFGLRLQEAIGYSRVCTIKYAYPAWDDNSFCLIPRRPTLSTAPLIFNVELCWTTAHAHEMWQVYSPTGPAAQHPRGDYLVPRTQAALATKISSIASDTPGSRWPIALAVTYLATGSTANKENSRISQQPFGHEARFPEPRATNQRTPPRLQPRRTVVQSPAGPLLDSHKWESCRTMPLVGGSSRGYPVSPAFAFRRCSIPRSTLIGSQNLLVRSRPTLFTESLRSFDTPCRTVNQYRLFTGRRNDRTGETGDPRENPSTSGSLTTTPLLGGGGGKDEWRFKVREHNTWFKKRVSPADHTLASHHGIPGSIPGRVTEPSQVPDDSAGRRVFSRIPSSPPPPHSGATPYSPQSPSSALKTSLLRATQHTLSTSLQTQWQLLFCSVESAVKIAALPPICSAPSEQRRERDRESTLSHNLARVLLRALSCSRSVQLRQPLSRFSPTTDDKRREIINRIRLERASQKQSSDTHKTPYDRVKRRRERKINLKTSERVDNVLAGEVKSYYVLEMMAARLDEVVSTTEKESHKLIKRMISTAENGFYLDGDEMDRGVCLNPIQNCSGSLRFEGIENI</sequence>
<evidence type="ECO:0000313" key="2">
    <source>
        <dbReference type="EMBL" id="KAJ8867365.1"/>
    </source>
</evidence>
<evidence type="ECO:0000256" key="1">
    <source>
        <dbReference type="SAM" id="MobiDB-lite"/>
    </source>
</evidence>
<keyword evidence="3" id="KW-1185">Reference proteome</keyword>
<reference evidence="2 3" key="1">
    <citation type="submission" date="2023-02" db="EMBL/GenBank/DDBJ databases">
        <title>LHISI_Scaffold_Assembly.</title>
        <authorList>
            <person name="Stuart O.P."/>
            <person name="Cleave R."/>
            <person name="Magrath M.J.L."/>
            <person name="Mikheyev A.S."/>
        </authorList>
    </citation>
    <scope>NUCLEOTIDE SEQUENCE [LARGE SCALE GENOMIC DNA]</scope>
    <source>
        <strain evidence="2">Daus_M_001</strain>
        <tissue evidence="2">Leg muscle</tissue>
    </source>
</reference>